<keyword evidence="2" id="KW-0378">Hydrolase</keyword>
<dbReference type="SUPFAM" id="SSF101262">
    <property type="entry name" value="Methenyltetrahydrofolate cyclohydrolase-like"/>
    <property type="match status" value="1"/>
</dbReference>
<keyword evidence="3" id="KW-1185">Reference proteome</keyword>
<gene>
    <name evidence="2" type="ORF">BED41_07855</name>
</gene>
<organism evidence="2 3">
    <name type="scientific">Cloacibacillus porcorum</name>
    <dbReference type="NCBI Taxonomy" id="1197717"/>
    <lineage>
        <taxon>Bacteria</taxon>
        <taxon>Thermotogati</taxon>
        <taxon>Synergistota</taxon>
        <taxon>Synergistia</taxon>
        <taxon>Synergistales</taxon>
        <taxon>Synergistaceae</taxon>
        <taxon>Cloacibacillus</taxon>
    </lineage>
</organism>
<dbReference type="Pfam" id="PF04961">
    <property type="entry name" value="FTCD_C"/>
    <property type="match status" value="1"/>
</dbReference>
<dbReference type="Gene3D" id="1.20.120.680">
    <property type="entry name" value="Formiminotetrahydrofolate cyclodeaminase monomer, up-and-down helical bundle"/>
    <property type="match status" value="1"/>
</dbReference>
<dbReference type="OrthoDB" id="9784653at2"/>
<evidence type="ECO:0000313" key="2">
    <source>
        <dbReference type="EMBL" id="ANZ44999.1"/>
    </source>
</evidence>
<dbReference type="EMBL" id="CP016757">
    <property type="protein sequence ID" value="ANZ44999.1"/>
    <property type="molecule type" value="Genomic_DNA"/>
</dbReference>
<sequence>MKFEEMTVGAFIDELASNSPAPGGGSVAALCGSLASGLTSMVGNLTVGKEKYKDNWAAMENVFKESEILRASFVKLMNDDTESFNVFMAAMKMPKDTDEQKAARRAAMAEASKTATDVPLRTLEACAVAARLACEAASFGNPNAASDAGSAALLADAAGKAASYNVRINLPGVKDEVFAAECRMRMAKALEEIAGYSAKTAAKMEEALG</sequence>
<feature type="domain" description="Cyclodeaminase/cyclohydrolase" evidence="1">
    <location>
        <begin position="7"/>
        <end position="187"/>
    </location>
</feature>
<dbReference type="GO" id="GO:0016787">
    <property type="term" value="F:hydrolase activity"/>
    <property type="evidence" value="ECO:0007669"/>
    <property type="project" value="UniProtKB-KW"/>
</dbReference>
<name>A0A1B2I4U6_9BACT</name>
<evidence type="ECO:0000259" key="1">
    <source>
        <dbReference type="Pfam" id="PF04961"/>
    </source>
</evidence>
<dbReference type="InterPro" id="IPR007044">
    <property type="entry name" value="Cyclodeamin/CycHdrlase"/>
</dbReference>
<evidence type="ECO:0000313" key="3">
    <source>
        <dbReference type="Proteomes" id="UP000093044"/>
    </source>
</evidence>
<dbReference type="KEGG" id="cpor:BED41_07855"/>
<dbReference type="GeneID" id="83057764"/>
<dbReference type="RefSeq" id="WP_066744651.1">
    <property type="nucleotide sequence ID" value="NZ_CP016757.1"/>
</dbReference>
<dbReference type="AlphaFoldDB" id="A0A1B2I4U6"/>
<dbReference type="InterPro" id="IPR036178">
    <property type="entry name" value="Formintransfe-cycloase-like_sf"/>
</dbReference>
<reference evidence="2" key="1">
    <citation type="submission" date="2016-08" db="EMBL/GenBank/DDBJ databases">
        <title>Complete genome of Cloacibacillus porcorum.</title>
        <authorList>
            <person name="Looft T."/>
            <person name="Bayles D.O."/>
            <person name="Alt D.P."/>
        </authorList>
    </citation>
    <scope>NUCLEOTIDE SEQUENCE [LARGE SCALE GENOMIC DNA]</scope>
    <source>
        <strain evidence="2">CL-84</strain>
    </source>
</reference>
<protein>
    <submittedName>
        <fullName evidence="2">Methenyltetrahydrofolate cyclohydrolase</fullName>
    </submittedName>
</protein>
<dbReference type="Proteomes" id="UP000093044">
    <property type="component" value="Chromosome"/>
</dbReference>
<proteinExistence type="predicted"/>
<accession>A0A1B2I4U6</accession>
<dbReference type="STRING" id="1197717.BED41_07855"/>